<dbReference type="PANTHER" id="PTHR34599">
    <property type="entry name" value="PEROXIDASE-RELATED"/>
    <property type="match status" value="1"/>
</dbReference>
<dbReference type="RefSeq" id="WP_091901839.1">
    <property type="nucleotide sequence ID" value="NZ_FOYX01000001.1"/>
</dbReference>
<protein>
    <submittedName>
        <fullName evidence="2">PAP2 superfamily protein</fullName>
    </submittedName>
</protein>
<name>A0A1I6I0Y0_9FLAO</name>
<proteinExistence type="predicted"/>
<dbReference type="AlphaFoldDB" id="A0A1I6I0Y0"/>
<dbReference type="PANTHER" id="PTHR34599:SF1">
    <property type="entry name" value="PHOSPHATIDIC ACID PHOSPHATASE TYPE 2_HALOPEROXIDASE DOMAIN-CONTAINING PROTEIN"/>
    <property type="match status" value="1"/>
</dbReference>
<dbReference type="EMBL" id="FOYX01000001">
    <property type="protein sequence ID" value="SFR60382.1"/>
    <property type="molecule type" value="Genomic_DNA"/>
</dbReference>
<dbReference type="Proteomes" id="UP000199462">
    <property type="component" value="Unassembled WGS sequence"/>
</dbReference>
<gene>
    <name evidence="2" type="ORF">SAMN04488010_0986</name>
</gene>
<feature type="domain" description="Phosphatidic acid phosphatase type 2/haloperoxidase" evidence="1">
    <location>
        <begin position="308"/>
        <end position="444"/>
    </location>
</feature>
<dbReference type="SUPFAM" id="SSF48317">
    <property type="entry name" value="Acid phosphatase/Vanadium-dependent haloperoxidase"/>
    <property type="match status" value="1"/>
</dbReference>
<reference evidence="3" key="1">
    <citation type="submission" date="2016-10" db="EMBL/GenBank/DDBJ databases">
        <authorList>
            <person name="Varghese N."/>
            <person name="Submissions S."/>
        </authorList>
    </citation>
    <scope>NUCLEOTIDE SEQUENCE [LARGE SCALE GENOMIC DNA]</scope>
    <source>
        <strain evidence="3">DSM 19891</strain>
    </source>
</reference>
<dbReference type="InterPro" id="IPR036938">
    <property type="entry name" value="PAP2/HPO_sf"/>
</dbReference>
<keyword evidence="3" id="KW-1185">Reference proteome</keyword>
<dbReference type="InterPro" id="IPR052559">
    <property type="entry name" value="V-haloperoxidase"/>
</dbReference>
<sequence length="453" mass="51903">MTIYKKLIYTITLLSLVFLTITACSTKEEPKMSDKEVAIEWANMTLFITRYTPSNSPTFASRAFGYTGLTMYESIVQGFPDYKSMSGQLKGLELLPVADDSKEYNWVLSLNAGQSEILKNIYVQTSEENIKKIDSLEQVIYNQLASTLDKETVSRSVAFGKSVAQIIFEWSKTDGGHRGYLNNFDKTMVHPNRPGAWKPPLFAQSFSHYPLHPHWGENRTFASKNKQLEDPKMIPYDTTPGSPYYQQFENVYLKDQELTQLEKEAAIWWGDDPDVSFTPPGHSYYFATLAIDGHDISMIESAKTYAQVGMAVSDAFVNCWKWKYQFFTERPNTFIPRFIDEEWESFWPDPPFPSFPSGHAIQAAAAATVLEHNFGKEFTFTDRAHEGRKRDELKETDFVIRSFNTFWDAAQETADSRFYGGIHTQLDNDVGLEKGVEIAKNVYALEWKIKNEK</sequence>
<dbReference type="PROSITE" id="PS51257">
    <property type="entry name" value="PROKAR_LIPOPROTEIN"/>
    <property type="match status" value="1"/>
</dbReference>
<evidence type="ECO:0000259" key="1">
    <source>
        <dbReference type="Pfam" id="PF01569"/>
    </source>
</evidence>
<accession>A0A1I6I0Y0</accession>
<dbReference type="Pfam" id="PF01569">
    <property type="entry name" value="PAP2"/>
    <property type="match status" value="1"/>
</dbReference>
<organism evidence="2 3">
    <name type="scientific">Maribacter stanieri</name>
    <dbReference type="NCBI Taxonomy" id="440514"/>
    <lineage>
        <taxon>Bacteria</taxon>
        <taxon>Pseudomonadati</taxon>
        <taxon>Bacteroidota</taxon>
        <taxon>Flavobacteriia</taxon>
        <taxon>Flavobacteriales</taxon>
        <taxon>Flavobacteriaceae</taxon>
        <taxon>Maribacter</taxon>
    </lineage>
</organism>
<dbReference type="STRING" id="440514.SAMN04488010_0986"/>
<dbReference type="InterPro" id="IPR000326">
    <property type="entry name" value="PAP2/HPO"/>
</dbReference>
<evidence type="ECO:0000313" key="3">
    <source>
        <dbReference type="Proteomes" id="UP000199462"/>
    </source>
</evidence>
<dbReference type="Gene3D" id="1.10.606.20">
    <property type="match status" value="1"/>
</dbReference>
<evidence type="ECO:0000313" key="2">
    <source>
        <dbReference type="EMBL" id="SFR60382.1"/>
    </source>
</evidence>